<proteinExistence type="predicted"/>
<dbReference type="EMBL" id="JBICCN010000347">
    <property type="protein sequence ID" value="KAL3075930.1"/>
    <property type="molecule type" value="Genomic_DNA"/>
</dbReference>
<sequence length="285" mass="32206">MAQDSSDPRRPTAPTFHRRKAALTPRPARSAVRSASVPMVHHQMADMDHLMADMDHLMADMDRLAHCHMAQDSSDPRRPIALTFHRRKAALTPRPARSAVRSASVPMVHHQMADMEHLMADMDRLAHCHMAQDSSDPRRPIALTFHRRKAALTPRPARSAVRSASVPMVHHQMADMDHLMADMDHLMADMDRLAHCHMAQDSSDPRRPIAPTFHRRKAALTPRPARSAVRLASVPMVHHQMADMDHLMADMDHLANHHTALESSAPRPATVLTFRHSHRRTVNEQ</sequence>
<dbReference type="AlphaFoldDB" id="A0ABD2IFB7"/>
<dbReference type="Proteomes" id="UP001620645">
    <property type="component" value="Unassembled WGS sequence"/>
</dbReference>
<comment type="caution">
    <text evidence="2">The sequence shown here is derived from an EMBL/GenBank/DDBJ whole genome shotgun (WGS) entry which is preliminary data.</text>
</comment>
<accession>A0ABD2IFB7</accession>
<evidence type="ECO:0000313" key="3">
    <source>
        <dbReference type="Proteomes" id="UP001620645"/>
    </source>
</evidence>
<gene>
    <name evidence="2" type="ORF">niasHS_012847</name>
</gene>
<organism evidence="2 3">
    <name type="scientific">Heterodera schachtii</name>
    <name type="common">Sugarbeet cyst nematode worm</name>
    <name type="synonym">Tylenchus schachtii</name>
    <dbReference type="NCBI Taxonomy" id="97005"/>
    <lineage>
        <taxon>Eukaryota</taxon>
        <taxon>Metazoa</taxon>
        <taxon>Ecdysozoa</taxon>
        <taxon>Nematoda</taxon>
        <taxon>Chromadorea</taxon>
        <taxon>Rhabditida</taxon>
        <taxon>Tylenchina</taxon>
        <taxon>Tylenchomorpha</taxon>
        <taxon>Tylenchoidea</taxon>
        <taxon>Heteroderidae</taxon>
        <taxon>Heteroderinae</taxon>
        <taxon>Heterodera</taxon>
    </lineage>
</organism>
<reference evidence="2 3" key="1">
    <citation type="submission" date="2024-10" db="EMBL/GenBank/DDBJ databases">
        <authorList>
            <person name="Kim D."/>
        </authorList>
    </citation>
    <scope>NUCLEOTIDE SEQUENCE [LARGE SCALE GENOMIC DNA]</scope>
    <source>
        <strain evidence="2">Taebaek</strain>
    </source>
</reference>
<feature type="region of interest" description="Disordered" evidence="1">
    <location>
        <begin position="1"/>
        <end position="36"/>
    </location>
</feature>
<keyword evidence="3" id="KW-1185">Reference proteome</keyword>
<name>A0ABD2IFB7_HETSC</name>
<feature type="compositionally biased region" description="Basic and acidic residues" evidence="1">
    <location>
        <begin position="1"/>
        <end position="10"/>
    </location>
</feature>
<evidence type="ECO:0000256" key="1">
    <source>
        <dbReference type="SAM" id="MobiDB-lite"/>
    </source>
</evidence>
<protein>
    <submittedName>
        <fullName evidence="2">Uncharacterized protein</fullName>
    </submittedName>
</protein>
<evidence type="ECO:0000313" key="2">
    <source>
        <dbReference type="EMBL" id="KAL3075930.1"/>
    </source>
</evidence>